<feature type="domain" description="Integrase catalytic" evidence="9">
    <location>
        <begin position="885"/>
        <end position="1036"/>
    </location>
</feature>
<dbReference type="Pfam" id="PF17921">
    <property type="entry name" value="Integrase_H2C2"/>
    <property type="match status" value="1"/>
</dbReference>
<keyword evidence="6" id="KW-0511">Multifunctional enzyme</keyword>
<evidence type="ECO:0000256" key="7">
    <source>
        <dbReference type="SAM" id="MobiDB-lite"/>
    </source>
</evidence>
<dbReference type="FunFam" id="3.30.420.10:FF:000063">
    <property type="entry name" value="Retrovirus-related Pol polyprotein from transposon 297-like Protein"/>
    <property type="match status" value="1"/>
</dbReference>
<keyword evidence="5" id="KW-0378">Hydrolase</keyword>
<keyword evidence="10" id="KW-1185">Reference proteome</keyword>
<dbReference type="Proteomes" id="UP000079169">
    <property type="component" value="Unplaced"/>
</dbReference>
<dbReference type="Pfam" id="PF00665">
    <property type="entry name" value="rve"/>
    <property type="match status" value="1"/>
</dbReference>
<evidence type="ECO:0000256" key="5">
    <source>
        <dbReference type="ARBA" id="ARBA00022759"/>
    </source>
</evidence>
<dbReference type="InterPro" id="IPR036397">
    <property type="entry name" value="RNaseH_sf"/>
</dbReference>
<name>A0A3Q0JHJ1_DIACI</name>
<dbReference type="Gene3D" id="3.10.10.10">
    <property type="entry name" value="HIV Type 1 Reverse Transcriptase, subunit A, domain 1"/>
    <property type="match status" value="1"/>
</dbReference>
<protein>
    <recommendedName>
        <fullName evidence="1">RNA-directed DNA polymerase</fullName>
        <ecNumber evidence="1">2.7.7.49</ecNumber>
    </recommendedName>
</protein>
<dbReference type="GO" id="GO:0015074">
    <property type="term" value="P:DNA integration"/>
    <property type="evidence" value="ECO:0007669"/>
    <property type="project" value="InterPro"/>
</dbReference>
<dbReference type="GO" id="GO:0003964">
    <property type="term" value="F:RNA-directed DNA polymerase activity"/>
    <property type="evidence" value="ECO:0007669"/>
    <property type="project" value="UniProtKB-EC"/>
</dbReference>
<dbReference type="EC" id="2.7.7.49" evidence="1"/>
<dbReference type="STRING" id="121845.A0A3Q0JHJ1"/>
<evidence type="ECO:0000256" key="4">
    <source>
        <dbReference type="ARBA" id="ARBA00022722"/>
    </source>
</evidence>
<dbReference type="PANTHER" id="PTHR37984">
    <property type="entry name" value="PROTEIN CBG26694"/>
    <property type="match status" value="1"/>
</dbReference>
<dbReference type="PANTHER" id="PTHR37984:SF5">
    <property type="entry name" value="PROTEIN NYNRIN-LIKE"/>
    <property type="match status" value="1"/>
</dbReference>
<accession>A0A3Q0JHJ1</accession>
<evidence type="ECO:0000256" key="1">
    <source>
        <dbReference type="ARBA" id="ARBA00012493"/>
    </source>
</evidence>
<sequence>MRLKGNVGESKVDILLHALTPEVHQKLYDICTPDDPKAQTYEMLIQQLKDHLDPKPSVCTLQHKFISRVQGEEEKVVDFSTELRKLSADCKFTCDHCKHSVSDMLLRLQFVRGLKDKEIRTRLLQEKSDFSFKHALEVASTMELSIEESKLMENKQEFTLHRVEQNLLPTKKRSENVANLNHTNPNISTHPRYPTDVCRFKNEFCRGCGKLGHIQSVCMSKNKAQVRKPQTNQVGDSDSSDEENPCEVHKVDKVHMLHSKKTNDKFIVHVKIEGKVILMELDTGAALSTISYKDFKSINSDKRVFNTNVTLRTYTGQIIKPRGVVFVNCAYKSQWFIGKLYVLNEDVDPIFGRDWMREVNLDWSEINAVSITDKNDVSKLDRLLTDYSYVFQSKIGPVPNIKLHLDLKPDVKPVFIKPRPIPYARKQKIEDELEHMEKSGIITKVEHSDWGTPIVPVDKPDGSVRICADYKVTVNQAIKDFNYPIPRIEDIYAQMNGGKYFCTLDLSKAYFHLEMDDESALLQSLSTHKGVYRVNRLMFGVKVAPTKFQQFMDQVLQGIEGVQCFFDDIIVQGATIQEVFTRLEEVLKKMKTYNLTLNREKCKFFEKSIEYLGHVIDEHGLHKSQDKISAIVNAKRPENVKELKSFLGMANYYNKFTPNLASTLYPLNSLLKKDKKYCWTKDCEESFEKIKSQISSENVLVHFSADLPLLLATDASPFGLGACLSHRFPDGSERPISFASRSLTSAEKNYSQIDKEATAIFWGMKKYFQYIYESTRRDPCLSDILDALLNGRDLRRLGLNDSEYTLQDGCVFKARRVMIPFNLQREVLKELHVGHVGIVKMKSLARNFCYWKNIDKDIESIAKGCIVCCLKQNEPPMERSHSWEPPTKPWQRLHIDFAGPMSGYYYFVIVDAHSKWVDVIPTKTTTSQWCIKQLRNLFCNFGFPEVLVSDNGPQFTSKVFKDFLEGNGVIHKTSAPFHPSTNGQAERYVQTIKKLLNCMHDEKGDVEYKLSQILIQLRKVPNADGKSPYDLMFQREVRTDFHVMFRSEQEERENQGSRNRREPRRKFDVGDRVQVRNYTREGKWKFGRVLRREGRLHYQVELDEGNVWRRHVDQIRSTCYGGKN</sequence>
<gene>
    <name evidence="11" type="primary">LOC103521306</name>
</gene>
<dbReference type="Pfam" id="PF17919">
    <property type="entry name" value="RT_RNaseH_2"/>
    <property type="match status" value="1"/>
</dbReference>
<dbReference type="PROSITE" id="PS50878">
    <property type="entry name" value="RT_POL"/>
    <property type="match status" value="1"/>
</dbReference>
<dbReference type="Gene3D" id="3.30.70.270">
    <property type="match status" value="2"/>
</dbReference>
<feature type="region of interest" description="Disordered" evidence="7">
    <location>
        <begin position="1046"/>
        <end position="1068"/>
    </location>
</feature>
<dbReference type="Gene3D" id="2.40.70.10">
    <property type="entry name" value="Acid Proteases"/>
    <property type="match status" value="1"/>
</dbReference>
<dbReference type="SUPFAM" id="SSF53098">
    <property type="entry name" value="Ribonuclease H-like"/>
    <property type="match status" value="1"/>
</dbReference>
<keyword evidence="5" id="KW-0255">Endonuclease</keyword>
<dbReference type="InterPro" id="IPR050951">
    <property type="entry name" value="Retrovirus_Pol_polyprotein"/>
</dbReference>
<dbReference type="FunFam" id="3.30.70.270:FF:000026">
    <property type="entry name" value="Transposon Ty3-G Gag-Pol polyprotein"/>
    <property type="match status" value="1"/>
</dbReference>
<dbReference type="InterPro" id="IPR012337">
    <property type="entry name" value="RNaseH-like_sf"/>
</dbReference>
<dbReference type="InterPro" id="IPR043128">
    <property type="entry name" value="Rev_trsase/Diguanyl_cyclase"/>
</dbReference>
<evidence type="ECO:0000256" key="2">
    <source>
        <dbReference type="ARBA" id="ARBA00022679"/>
    </source>
</evidence>
<dbReference type="InterPro" id="IPR000477">
    <property type="entry name" value="RT_dom"/>
</dbReference>
<evidence type="ECO:0000259" key="8">
    <source>
        <dbReference type="PROSITE" id="PS50878"/>
    </source>
</evidence>
<evidence type="ECO:0000256" key="3">
    <source>
        <dbReference type="ARBA" id="ARBA00022695"/>
    </source>
</evidence>
<dbReference type="GeneID" id="103521306"/>
<dbReference type="SUPFAM" id="SSF50630">
    <property type="entry name" value="Acid proteases"/>
    <property type="match status" value="1"/>
</dbReference>
<dbReference type="InterPro" id="IPR043502">
    <property type="entry name" value="DNA/RNA_pol_sf"/>
</dbReference>
<evidence type="ECO:0000313" key="10">
    <source>
        <dbReference type="Proteomes" id="UP000079169"/>
    </source>
</evidence>
<dbReference type="InterPro" id="IPR021109">
    <property type="entry name" value="Peptidase_aspartic_dom_sf"/>
</dbReference>
<dbReference type="SUPFAM" id="SSF56672">
    <property type="entry name" value="DNA/RNA polymerases"/>
    <property type="match status" value="1"/>
</dbReference>
<reference evidence="11" key="1">
    <citation type="submission" date="2025-08" db="UniProtKB">
        <authorList>
            <consortium name="RefSeq"/>
        </authorList>
    </citation>
    <scope>IDENTIFICATION</scope>
</reference>
<keyword evidence="2" id="KW-0808">Transferase</keyword>
<evidence type="ECO:0000259" key="9">
    <source>
        <dbReference type="PROSITE" id="PS50994"/>
    </source>
</evidence>
<evidence type="ECO:0000256" key="6">
    <source>
        <dbReference type="ARBA" id="ARBA00023268"/>
    </source>
</evidence>
<dbReference type="AlphaFoldDB" id="A0A3Q0JHJ1"/>
<dbReference type="PaxDb" id="121845-A0A3Q0JHJ1"/>
<keyword evidence="4" id="KW-0540">Nuclease</keyword>
<dbReference type="PROSITE" id="PS50994">
    <property type="entry name" value="INTEGRASE"/>
    <property type="match status" value="1"/>
</dbReference>
<dbReference type="Pfam" id="PF00078">
    <property type="entry name" value="RVT_1"/>
    <property type="match status" value="1"/>
</dbReference>
<evidence type="ECO:0000313" key="11">
    <source>
        <dbReference type="RefSeq" id="XP_026687854.1"/>
    </source>
</evidence>
<proteinExistence type="predicted"/>
<dbReference type="CDD" id="cd01647">
    <property type="entry name" value="RT_LTR"/>
    <property type="match status" value="1"/>
</dbReference>
<dbReference type="InterPro" id="IPR001584">
    <property type="entry name" value="Integrase_cat-core"/>
</dbReference>
<keyword evidence="3" id="KW-0548">Nucleotidyltransferase</keyword>
<dbReference type="RefSeq" id="XP_026687854.1">
    <property type="nucleotide sequence ID" value="XM_026832053.1"/>
</dbReference>
<dbReference type="GO" id="GO:0003676">
    <property type="term" value="F:nucleic acid binding"/>
    <property type="evidence" value="ECO:0007669"/>
    <property type="project" value="InterPro"/>
</dbReference>
<organism evidence="10 11">
    <name type="scientific">Diaphorina citri</name>
    <name type="common">Asian citrus psyllid</name>
    <dbReference type="NCBI Taxonomy" id="121845"/>
    <lineage>
        <taxon>Eukaryota</taxon>
        <taxon>Metazoa</taxon>
        <taxon>Ecdysozoa</taxon>
        <taxon>Arthropoda</taxon>
        <taxon>Hexapoda</taxon>
        <taxon>Insecta</taxon>
        <taxon>Pterygota</taxon>
        <taxon>Neoptera</taxon>
        <taxon>Paraneoptera</taxon>
        <taxon>Hemiptera</taxon>
        <taxon>Sternorrhyncha</taxon>
        <taxon>Psylloidea</taxon>
        <taxon>Psyllidae</taxon>
        <taxon>Diaphorininae</taxon>
        <taxon>Diaphorina</taxon>
    </lineage>
</organism>
<dbReference type="KEGG" id="dci:103521306"/>
<feature type="domain" description="Reverse transcriptase" evidence="8">
    <location>
        <begin position="438"/>
        <end position="616"/>
    </location>
</feature>
<dbReference type="Gene3D" id="1.10.340.70">
    <property type="match status" value="1"/>
</dbReference>
<dbReference type="InterPro" id="IPR041588">
    <property type="entry name" value="Integrase_H2C2"/>
</dbReference>
<dbReference type="GO" id="GO:0004519">
    <property type="term" value="F:endonuclease activity"/>
    <property type="evidence" value="ECO:0007669"/>
    <property type="project" value="UniProtKB-KW"/>
</dbReference>
<dbReference type="Gene3D" id="3.30.420.10">
    <property type="entry name" value="Ribonuclease H-like superfamily/Ribonuclease H"/>
    <property type="match status" value="1"/>
</dbReference>
<dbReference type="GO" id="GO:0042575">
    <property type="term" value="C:DNA polymerase complex"/>
    <property type="evidence" value="ECO:0007669"/>
    <property type="project" value="UniProtKB-ARBA"/>
</dbReference>
<dbReference type="InterPro" id="IPR041577">
    <property type="entry name" value="RT_RNaseH_2"/>
</dbReference>
<feature type="compositionally biased region" description="Basic and acidic residues" evidence="7">
    <location>
        <begin position="1046"/>
        <end position="1055"/>
    </location>
</feature>